<dbReference type="PANTHER" id="PTHR42834">
    <property type="entry name" value="ENDONUCLEASE/EXONUCLEASE/PHOSPHATASE FAMILY PROTEIN (AFU_ORTHOLOGUE AFUA_3G09210)"/>
    <property type="match status" value="1"/>
</dbReference>
<dbReference type="CDD" id="cd10283">
    <property type="entry name" value="MnuA_DNase1-like"/>
    <property type="match status" value="1"/>
</dbReference>
<evidence type="ECO:0000256" key="1">
    <source>
        <dbReference type="SAM" id="SignalP"/>
    </source>
</evidence>
<feature type="chain" id="PRO_5003396764" evidence="1">
    <location>
        <begin position="27"/>
        <end position="842"/>
    </location>
</feature>
<dbReference type="GO" id="GO:0004519">
    <property type="term" value="F:endonuclease activity"/>
    <property type="evidence" value="ECO:0007669"/>
    <property type="project" value="UniProtKB-KW"/>
</dbReference>
<keyword evidence="3" id="KW-0540">Nuclease</keyword>
<dbReference type="FunFam" id="3.60.10.10:FF:000072">
    <property type="entry name" value="Extracellular nuclease"/>
    <property type="match status" value="1"/>
</dbReference>
<dbReference type="HOGENOM" id="CLU_006338_0_1_6"/>
<dbReference type="GO" id="GO:0004527">
    <property type="term" value="F:exonuclease activity"/>
    <property type="evidence" value="ECO:0007669"/>
    <property type="project" value="UniProtKB-KW"/>
</dbReference>
<dbReference type="InterPro" id="IPR005135">
    <property type="entry name" value="Endo/exonuclease/phosphatase"/>
</dbReference>
<keyword evidence="3" id="KW-0378">Hydrolase</keyword>
<protein>
    <submittedName>
        <fullName evidence="3">Endonuclease/exonuclease/phosphatase</fullName>
    </submittedName>
</protein>
<dbReference type="InterPro" id="IPR036439">
    <property type="entry name" value="Dockerin_dom_sf"/>
</dbReference>
<dbReference type="RefSeq" id="WP_013818317.1">
    <property type="nucleotide sequence ID" value="NC_015572.1"/>
</dbReference>
<dbReference type="PANTHER" id="PTHR42834:SF1">
    <property type="entry name" value="ENDONUCLEASE_EXONUCLEASE_PHOSPHATASE FAMILY PROTEIN (AFU_ORTHOLOGUE AFUA_3G09210)"/>
    <property type="match status" value="1"/>
</dbReference>
<dbReference type="AlphaFoldDB" id="G0A1K3"/>
<evidence type="ECO:0000313" key="4">
    <source>
        <dbReference type="Proteomes" id="UP000008888"/>
    </source>
</evidence>
<evidence type="ECO:0000259" key="2">
    <source>
        <dbReference type="Pfam" id="PF03372"/>
    </source>
</evidence>
<dbReference type="InterPro" id="IPR036691">
    <property type="entry name" value="Endo/exonu/phosph_ase_sf"/>
</dbReference>
<keyword evidence="4" id="KW-1185">Reference proteome</keyword>
<feature type="domain" description="Endonuclease/exonuclease/phosphatase" evidence="2">
    <location>
        <begin position="465"/>
        <end position="769"/>
    </location>
</feature>
<organism evidence="3 4">
    <name type="scientific">Methylomonas methanica (strain DSM 25384 / MC09)</name>
    <dbReference type="NCBI Taxonomy" id="857087"/>
    <lineage>
        <taxon>Bacteria</taxon>
        <taxon>Pseudomonadati</taxon>
        <taxon>Pseudomonadota</taxon>
        <taxon>Gammaproteobacteria</taxon>
        <taxon>Methylococcales</taxon>
        <taxon>Methylococcaceae</taxon>
        <taxon>Methylomonas</taxon>
    </lineage>
</organism>
<dbReference type="Pfam" id="PF03372">
    <property type="entry name" value="Exo_endo_phos"/>
    <property type="match status" value="1"/>
</dbReference>
<dbReference type="CDD" id="cd04486">
    <property type="entry name" value="YhcR_OBF_like"/>
    <property type="match status" value="1"/>
</dbReference>
<proteinExistence type="predicted"/>
<dbReference type="InterPro" id="IPR047971">
    <property type="entry name" value="ExeM-like"/>
</dbReference>
<dbReference type="eggNOG" id="COG2374">
    <property type="taxonomic scope" value="Bacteria"/>
</dbReference>
<dbReference type="Gene3D" id="1.10.1330.10">
    <property type="entry name" value="Dockerin domain"/>
    <property type="match status" value="1"/>
</dbReference>
<dbReference type="SUPFAM" id="SSF63446">
    <property type="entry name" value="Type I dockerin domain"/>
    <property type="match status" value="1"/>
</dbReference>
<dbReference type="Gene3D" id="3.60.10.10">
    <property type="entry name" value="Endonuclease/exonuclease/phosphatase"/>
    <property type="match status" value="1"/>
</dbReference>
<keyword evidence="1" id="KW-0732">Signal</keyword>
<dbReference type="STRING" id="857087.Metme_1645"/>
<dbReference type="OrthoDB" id="9800417at2"/>
<dbReference type="GO" id="GO:0000272">
    <property type="term" value="P:polysaccharide catabolic process"/>
    <property type="evidence" value="ECO:0007669"/>
    <property type="project" value="InterPro"/>
</dbReference>
<keyword evidence="3" id="KW-0269">Exonuclease</keyword>
<reference evidence="4" key="3">
    <citation type="submission" date="2011-05" db="EMBL/GenBank/DDBJ databases">
        <title>Complete sequence of Methylomonas methanica MC09.</title>
        <authorList>
            <consortium name="US DOE Joint Genome Institute"/>
            <person name="Lucas S."/>
            <person name="Han J."/>
            <person name="Lapidus A."/>
            <person name="Cheng J.-F."/>
            <person name="Goodwin L."/>
            <person name="Pitluck S."/>
            <person name="Peters L."/>
            <person name="Mikhailova N."/>
            <person name="Teshima H."/>
            <person name="Han C."/>
            <person name="Tapia R."/>
            <person name="Land M."/>
            <person name="Hauser L."/>
            <person name="Kyrpides N."/>
            <person name="Ivanova N."/>
            <person name="Pagani I."/>
            <person name="Stein L."/>
            <person name="Woyke T."/>
        </authorList>
    </citation>
    <scope>NUCLEOTIDE SEQUENCE [LARGE SCALE GENOMIC DNA]</scope>
    <source>
        <strain evidence="4">MC09</strain>
    </source>
</reference>
<feature type="signal peptide" evidence="1">
    <location>
        <begin position="1"/>
        <end position="26"/>
    </location>
</feature>
<dbReference type="KEGG" id="mmt:Metme_1645"/>
<accession>G0A1K3</accession>
<sequence length="842" mass="87598">MSNNPSLGFQRLLLAASIGLCGTVQAATPVFINELHYDNVNADSGEAIEIAGPAGTDLSGWSIVLYNGSATQLNRYGTINLSGVIADQSGSGFGTLSFSAPGLQNGAPDGVALVDASNGVVQFLSYEGSFTPVDGPAAGMAGTDIGVAETGSTPVGFSLQLTGSGSQYEDFTWGNASAESFGSVNTGQSFSGGNGGGQPPLSQCGQPAMLISAIQGTGAISPVSGTVQHVEAVVTANFQGSGNLSGFFLQQTEADADPATSEGLFVFSNSPVNVGDRVHVVGTVTEFNQLTELNSLTSLDACSSGNSLPAPVEVNMPFDFAANNPEQWEGMLISLPQTLTVTENYNLARFGELLLSSGGRLLTPTQIALPGQAASDAAAGNALNQLLVDDGSNIQNPDPVIYPQPGDLSAANTLRSGYSLTGATGVLSYGFGAYRLEPTQVLNFVADNARPALPSADATAALKVASFNVLNFFNGDGLGGGFPTARGANTQQEFTRQRDKIVKAIHELNADVLGLMEIENDGYAATSAIADLVAGLNQLAGTAQYAFVDPGVNKVGSDEITVGLIYQPAKVRPVGSAAILDEAVDPRFIDNKNRPAIAQTFLDSRSNKMLTIAVNHLKSKGSACDDLNDPDTGDGQGNCNITRTSAAEALAAWLSNDPTQTDSHNALIIGDLNAYAQEDPITALKNAGYVNLIETLVGNQTAYSFVFDGASGYLDHALANSNLAAQVKAVGEWHINADEPRALDYNTEFKSAAQIASFYAPDAFRSSDHDPLLVQMFVAGDLDNDGDADSADASLFRQQLGKCGGMSGFNAEADYDHSGCVTMADYRIWYGHYKTYLAGNTN</sequence>
<dbReference type="EMBL" id="CP002738">
    <property type="protein sequence ID" value="AEG00064.1"/>
    <property type="molecule type" value="Genomic_DNA"/>
</dbReference>
<name>G0A1K3_METMM</name>
<reference evidence="3 4" key="1">
    <citation type="journal article" date="2011" name="J. Bacteriol.">
        <title>Complete Genome Sequence of the Aerobic Marine Methanotroph Methylomonas methanica MC09.</title>
        <authorList>
            <person name="Boden R."/>
            <person name="Cunliffe M."/>
            <person name="Scanlan J."/>
            <person name="Moussard H."/>
            <person name="Kits K.D."/>
            <person name="Klotz M.G."/>
            <person name="Jetten M.S."/>
            <person name="Vuilleumier S."/>
            <person name="Han J."/>
            <person name="Peters L."/>
            <person name="Mikhailova N."/>
            <person name="Teshima H."/>
            <person name="Tapia R."/>
            <person name="Kyrpides N."/>
            <person name="Ivanova N."/>
            <person name="Pagani I."/>
            <person name="Cheng J.F."/>
            <person name="Goodwin L."/>
            <person name="Han C."/>
            <person name="Hauser L."/>
            <person name="Land M.L."/>
            <person name="Lapidus A."/>
            <person name="Lucas S."/>
            <person name="Pitluck S."/>
            <person name="Woyke T."/>
            <person name="Stein L."/>
            <person name="Murrell J.C."/>
        </authorList>
    </citation>
    <scope>NUCLEOTIDE SEQUENCE [LARGE SCALE GENOMIC DNA]</scope>
    <source>
        <strain evidence="3 4">MC09</strain>
    </source>
</reference>
<reference key="2">
    <citation type="submission" date="2011-05" db="EMBL/GenBank/DDBJ databases">
        <title>Complete genome sequence of the aerobic marine methanotroph Methylomonas methanica MC09.</title>
        <authorList>
            <person name="Boden R."/>
            <person name="Cunliffe M."/>
            <person name="Scanlan J."/>
            <person name="Moussard H."/>
            <person name="Kits K.D."/>
            <person name="Klotz M."/>
            <person name="Jetten M."/>
            <person name="Vuilleumier S."/>
            <person name="Han J."/>
            <person name="Peters L."/>
            <person name="Mikhailova N."/>
            <person name="Teshima H."/>
            <person name="Tapia R."/>
            <person name="Kyrpides N."/>
            <person name="Ivanova N."/>
            <person name="Pagani I."/>
            <person name="Cheng J.-F."/>
            <person name="Goodwin L."/>
            <person name="Han C."/>
            <person name="Hauser L."/>
            <person name="Land M."/>
            <person name="Lapidus A."/>
            <person name="Lucas S."/>
            <person name="Pitluck S."/>
            <person name="Woyke T."/>
            <person name="Stein L.Y."/>
            <person name="Murrell C."/>
        </authorList>
    </citation>
    <scope>NUCLEOTIDE SEQUENCE</scope>
    <source>
        <strain>MC09</strain>
    </source>
</reference>
<dbReference type="NCBIfam" id="NF033681">
    <property type="entry name" value="ExeM_NucH_DNase"/>
    <property type="match status" value="1"/>
</dbReference>
<evidence type="ECO:0000313" key="3">
    <source>
        <dbReference type="EMBL" id="AEG00064.1"/>
    </source>
</evidence>
<keyword evidence="3" id="KW-0255">Endonuclease</keyword>
<gene>
    <name evidence="3" type="ordered locus">Metme_1645</name>
</gene>
<dbReference type="Proteomes" id="UP000008888">
    <property type="component" value="Chromosome"/>
</dbReference>
<dbReference type="SUPFAM" id="SSF56219">
    <property type="entry name" value="DNase I-like"/>
    <property type="match status" value="1"/>
</dbReference>